<dbReference type="InParanoid" id="A5E0J9"/>
<dbReference type="Proteomes" id="UP000001996">
    <property type="component" value="Unassembled WGS sequence"/>
</dbReference>
<keyword evidence="3" id="KW-1185">Reference proteome</keyword>
<evidence type="ECO:0000256" key="1">
    <source>
        <dbReference type="SAM" id="Phobius"/>
    </source>
</evidence>
<name>A5E0J9_LODEL</name>
<reference evidence="2" key="2">
    <citation type="journal article" date="2009" name="Nature">
        <title>Evolution of pathogenicity and sexual reproduction in eight Candida genomes.</title>
        <authorList>
            <person name="Butler G."/>
            <person name="Rasmussen M.D."/>
            <person name="Lin M.F."/>
            <person name="Santos M.A."/>
            <person name="Sakthikumar S."/>
            <person name="Munro C.A."/>
            <person name="Rheinbay E."/>
            <person name="Grabherr M."/>
            <person name="Forche A."/>
            <person name="Reedy J.L."/>
            <person name="Agrafioti I."/>
            <person name="Arnaud M.B."/>
            <person name="Bates S."/>
            <person name="Brown A.J."/>
            <person name="Brunke S."/>
            <person name="Costanzo M.C."/>
            <person name="Fitzpatrick D.A."/>
            <person name="de Groot P.W."/>
            <person name="Harris D."/>
            <person name="Hoyer L.L."/>
            <person name="Hube B."/>
            <person name="Klis F.M."/>
            <person name="Kodira C."/>
            <person name="Lennard N."/>
            <person name="Logue M.E."/>
            <person name="Martin R."/>
            <person name="Neiman A.M."/>
            <person name="Nikolaou E."/>
            <person name="Quail M.A."/>
            <person name="Quinn J."/>
            <person name="Santos M.C."/>
            <person name="Schmitzberger F.F."/>
            <person name="Sherlock G."/>
            <person name="Shah P."/>
            <person name="Silverstein K.A."/>
            <person name="Skrzypek M.S."/>
            <person name="Soll D."/>
            <person name="Staggs R."/>
            <person name="Stansfield I."/>
            <person name="Stumpf M.P."/>
            <person name="Sudbery P.E."/>
            <person name="Srikantha T."/>
            <person name="Zeng Q."/>
            <person name="Berman J."/>
            <person name="Berriman M."/>
            <person name="Heitman J."/>
            <person name="Gow N.A."/>
            <person name="Lorenz M.C."/>
            <person name="Birren B.W."/>
            <person name="Kellis M."/>
            <person name="Cuomo C.A."/>
        </authorList>
    </citation>
    <scope>NUCLEOTIDE SEQUENCE [LARGE SCALE GENOMIC DNA]</scope>
    <source>
        <strain evidence="2">NRRL YB-4239</strain>
    </source>
</reference>
<dbReference type="AlphaFoldDB" id="A5E0J9"/>
<reference evidence="2" key="1">
    <citation type="submission" date="2006-07" db="EMBL/GenBank/DDBJ databases">
        <title>The genome sequence of Lodderomyces elongisporus.</title>
        <authorList>
            <consortium name="The Broad Institute Genome Sequencing Platform"/>
            <person name="Birren B."/>
            <person name="Lander E."/>
            <person name="Galagan J."/>
            <person name="Nusbaum C."/>
            <person name="Devon K."/>
            <person name="Cuomo C."/>
            <person name="Jaffe D."/>
            <person name="Butler J."/>
            <person name="Alvarez P."/>
            <person name="Gnerre S."/>
            <person name="Grabherr M."/>
            <person name="Kleber M."/>
            <person name="Mauceli E."/>
            <person name="Brockman W."/>
            <person name="MacCallum I.A."/>
            <person name="Rounsley S."/>
            <person name="Young S."/>
            <person name="LaButti K."/>
            <person name="Pushparaj V."/>
            <person name="DeCaprio D."/>
            <person name="Crawford M."/>
            <person name="Koehrsen M."/>
            <person name="Engels R."/>
            <person name="Montgomery P."/>
            <person name="Pearson M."/>
            <person name="Howarth C."/>
            <person name="Larson L."/>
            <person name="Luoma S."/>
            <person name="White J."/>
            <person name="Kodira C."/>
            <person name="Zeng Q."/>
            <person name="Yandava C."/>
            <person name="Alvarado L."/>
            <person name="O'leary S."/>
            <person name="Kurtzman C."/>
            <person name="Reedy J."/>
            <person name="Heitman J."/>
        </authorList>
    </citation>
    <scope>NUCLEOTIDE SEQUENCE</scope>
    <source>
        <strain evidence="2">NRRL YB-4239</strain>
    </source>
</reference>
<dbReference type="HOGENOM" id="CLU_1704550_0_0_1"/>
<feature type="transmembrane region" description="Helical" evidence="1">
    <location>
        <begin position="6"/>
        <end position="26"/>
    </location>
</feature>
<sequence>MSHIPPFGQIRFMLLIIHSVFIKANLARHNRRLKSGIKYPTSFAIWTISKHRALCRCWPQLTVIQTLWYSSKANAFKSHLIFASYLHKISGTQICPFYTQCDVIHHYLSKLRQPSFSIQKESHPFKIFIRLIFFPKMFLGFTINNLARRFQTKS</sequence>
<dbReference type="VEuPathDB" id="FungiDB:LELG_03136"/>
<gene>
    <name evidence="2" type="ORF">LELG_03136</name>
</gene>
<accession>A5E0J9</accession>
<keyword evidence="1" id="KW-1133">Transmembrane helix</keyword>
<organism evidence="2 3">
    <name type="scientific">Lodderomyces elongisporus (strain ATCC 11503 / CBS 2605 / JCM 1781 / NBRC 1676 / NRRL YB-4239)</name>
    <name type="common">Yeast</name>
    <name type="synonym">Saccharomyces elongisporus</name>
    <dbReference type="NCBI Taxonomy" id="379508"/>
    <lineage>
        <taxon>Eukaryota</taxon>
        <taxon>Fungi</taxon>
        <taxon>Dikarya</taxon>
        <taxon>Ascomycota</taxon>
        <taxon>Saccharomycotina</taxon>
        <taxon>Pichiomycetes</taxon>
        <taxon>Debaryomycetaceae</taxon>
        <taxon>Candida/Lodderomyces clade</taxon>
        <taxon>Lodderomyces</taxon>
    </lineage>
</organism>
<keyword evidence="1" id="KW-0812">Transmembrane</keyword>
<evidence type="ECO:0000313" key="2">
    <source>
        <dbReference type="EMBL" id="EDK44957.1"/>
    </source>
</evidence>
<dbReference type="EMBL" id="CH981527">
    <property type="protein sequence ID" value="EDK44957.1"/>
    <property type="molecule type" value="Genomic_DNA"/>
</dbReference>
<evidence type="ECO:0000313" key="3">
    <source>
        <dbReference type="Proteomes" id="UP000001996"/>
    </source>
</evidence>
<proteinExistence type="predicted"/>
<protein>
    <submittedName>
        <fullName evidence="2">Uncharacterized protein</fullName>
    </submittedName>
</protein>
<keyword evidence="1" id="KW-0472">Membrane</keyword>